<dbReference type="Proteomes" id="UP000688137">
    <property type="component" value="Unassembled WGS sequence"/>
</dbReference>
<comment type="caution">
    <text evidence="1">The sequence shown here is derived from an EMBL/GenBank/DDBJ whole genome shotgun (WGS) entry which is preliminary data.</text>
</comment>
<dbReference type="EMBL" id="CAJJDM010000017">
    <property type="protein sequence ID" value="CAD8053320.1"/>
    <property type="molecule type" value="Genomic_DNA"/>
</dbReference>
<name>A0A8S1KC06_PARPR</name>
<dbReference type="AlphaFoldDB" id="A0A8S1KC06"/>
<reference evidence="1" key="1">
    <citation type="submission" date="2021-01" db="EMBL/GenBank/DDBJ databases">
        <authorList>
            <consortium name="Genoscope - CEA"/>
            <person name="William W."/>
        </authorList>
    </citation>
    <scope>NUCLEOTIDE SEQUENCE</scope>
</reference>
<keyword evidence="2" id="KW-1185">Reference proteome</keyword>
<accession>A0A8S1KC06</accession>
<sequence>MNKKEKDLIQLERDLNSQNIDGFHIGFFIFYAKKFNLENVKNIYEYFLIFLKYYQHNKSYQNQNQIFEIKYSEGMLNYLKNLQNNLQFENCLQITQVLQMNCIRHFLFPLNKMKTLQQNEGIE</sequence>
<evidence type="ECO:0000313" key="2">
    <source>
        <dbReference type="Proteomes" id="UP000688137"/>
    </source>
</evidence>
<organism evidence="1 2">
    <name type="scientific">Paramecium primaurelia</name>
    <dbReference type="NCBI Taxonomy" id="5886"/>
    <lineage>
        <taxon>Eukaryota</taxon>
        <taxon>Sar</taxon>
        <taxon>Alveolata</taxon>
        <taxon>Ciliophora</taxon>
        <taxon>Intramacronucleata</taxon>
        <taxon>Oligohymenophorea</taxon>
        <taxon>Peniculida</taxon>
        <taxon>Parameciidae</taxon>
        <taxon>Paramecium</taxon>
    </lineage>
</organism>
<proteinExistence type="predicted"/>
<evidence type="ECO:0000313" key="1">
    <source>
        <dbReference type="EMBL" id="CAD8053320.1"/>
    </source>
</evidence>
<protein>
    <submittedName>
        <fullName evidence="1">Uncharacterized protein</fullName>
    </submittedName>
</protein>
<gene>
    <name evidence="1" type="ORF">PPRIM_AZ9-3.1.T0200269</name>
</gene>